<dbReference type="SUPFAM" id="SSF48425">
    <property type="entry name" value="Sec7 domain"/>
    <property type="match status" value="1"/>
</dbReference>
<dbReference type="InterPro" id="IPR002921">
    <property type="entry name" value="Fungal_lipase-type"/>
</dbReference>
<dbReference type="PANTHER" id="PTHR10663">
    <property type="entry name" value="GUANYL-NUCLEOTIDE EXCHANGE FACTOR"/>
    <property type="match status" value="1"/>
</dbReference>
<dbReference type="AlphaFoldDB" id="A0A6B2L217"/>
<dbReference type="PROSITE" id="PS50190">
    <property type="entry name" value="SEC7"/>
    <property type="match status" value="1"/>
</dbReference>
<dbReference type="Pfam" id="PF01369">
    <property type="entry name" value="Sec7"/>
    <property type="match status" value="1"/>
</dbReference>
<feature type="region of interest" description="Disordered" evidence="1">
    <location>
        <begin position="235"/>
        <end position="260"/>
    </location>
</feature>
<evidence type="ECO:0000259" key="3">
    <source>
        <dbReference type="PROSITE" id="PS50190"/>
    </source>
</evidence>
<feature type="compositionally biased region" description="Polar residues" evidence="1">
    <location>
        <begin position="236"/>
        <end position="260"/>
    </location>
</feature>
<dbReference type="InterPro" id="IPR029058">
    <property type="entry name" value="AB_hydrolase_fold"/>
</dbReference>
<dbReference type="GO" id="GO:0032012">
    <property type="term" value="P:regulation of ARF protein signal transduction"/>
    <property type="evidence" value="ECO:0007669"/>
    <property type="project" value="InterPro"/>
</dbReference>
<evidence type="ECO:0000259" key="2">
    <source>
        <dbReference type="PROSITE" id="PS50003"/>
    </source>
</evidence>
<protein>
    <recommendedName>
        <fullName evidence="5">PH domain-containing protein</fullName>
    </recommendedName>
</protein>
<name>A0A6B2L217_9EUKA</name>
<feature type="domain" description="SEC7" evidence="3">
    <location>
        <begin position="2"/>
        <end position="94"/>
    </location>
</feature>
<reference evidence="4" key="1">
    <citation type="journal article" date="2020" name="J. Eukaryot. Microbiol.">
        <title>De novo Sequencing, Assembly and Annotation of the Transcriptome for the Free-Living Testate Amoeba Arcella intermedia.</title>
        <authorList>
            <person name="Ribeiro G.M."/>
            <person name="Porfirio-Sousa A.L."/>
            <person name="Maurer-Alcala X.X."/>
            <person name="Katz L.A."/>
            <person name="Lahr D.J.G."/>
        </authorList>
    </citation>
    <scope>NUCLEOTIDE SEQUENCE</scope>
</reference>
<organism evidence="4">
    <name type="scientific">Arcella intermedia</name>
    <dbReference type="NCBI Taxonomy" id="1963864"/>
    <lineage>
        <taxon>Eukaryota</taxon>
        <taxon>Amoebozoa</taxon>
        <taxon>Tubulinea</taxon>
        <taxon>Elardia</taxon>
        <taxon>Arcellinida</taxon>
        <taxon>Sphaerothecina</taxon>
        <taxon>Arcellidae</taxon>
        <taxon>Arcella</taxon>
    </lineage>
</organism>
<dbReference type="Pfam" id="PF00169">
    <property type="entry name" value="PH"/>
    <property type="match status" value="1"/>
</dbReference>
<dbReference type="Gene3D" id="3.40.50.1820">
    <property type="entry name" value="alpha/beta hydrolase"/>
    <property type="match status" value="1"/>
</dbReference>
<dbReference type="GO" id="GO:0006629">
    <property type="term" value="P:lipid metabolic process"/>
    <property type="evidence" value="ECO:0007669"/>
    <property type="project" value="InterPro"/>
</dbReference>
<sequence length="499" mass="56892">MFVLPGEAQKIDRLMETFAARYHLNNPDVFPDRDTAFILAFSLIMLNTDHHNPAIKNKMTKEQFLNTHRGQWGPHHQNPPVDLYTTFFESITKEEIKFEREGELFGGAGKKGYLKKVSGRRFKKRWFILKDNCLYYFQKANDVEPYGIVPLENISVRAATKQRVILSSKDPSTPVKYAKMAKSGQMVQGTQHEIILVADSNLIRDQWVSALKEGIAINPFYEFLAKRTQSLRRDSLSTNRTIERAQGTTPRSCSTGSTTPRQLDLSIKETLPTYYDGAVLCQMCYLQKNPENTVKGIKVLVHDYPKINKQLVVLSGDLWDDTLLSFINESKDKKFDFLSHYKIHETRKELESSLSNQLTMGCDIEITGYALGAVVGIFLGISLKEKSFNITKITTFGQPNIITLQDFQHSLNLGIVRILLPKDPTTYLFENCGHGGHQLILTVKALEQMEYLDDFGKQMSKVIELNKIVKPSTLTNYHSIDAYVSKLAKLKKKFCKLDK</sequence>
<dbReference type="Gene3D" id="1.10.1000.11">
    <property type="entry name" value="Arf Nucleotide-binding Site Opener,domain 2"/>
    <property type="match status" value="1"/>
</dbReference>
<dbReference type="EMBL" id="GIBP01002085">
    <property type="protein sequence ID" value="NDV31054.1"/>
    <property type="molecule type" value="Transcribed_RNA"/>
</dbReference>
<accession>A0A6B2L217</accession>
<dbReference type="InterPro" id="IPR023394">
    <property type="entry name" value="Sec7_C_sf"/>
</dbReference>
<evidence type="ECO:0008006" key="5">
    <source>
        <dbReference type="Google" id="ProtNLM"/>
    </source>
</evidence>
<dbReference type="SUPFAM" id="SSF50729">
    <property type="entry name" value="PH domain-like"/>
    <property type="match status" value="1"/>
</dbReference>
<proteinExistence type="predicted"/>
<dbReference type="InterPro" id="IPR035999">
    <property type="entry name" value="Sec7_dom_sf"/>
</dbReference>
<feature type="domain" description="PH" evidence="2">
    <location>
        <begin position="107"/>
        <end position="216"/>
    </location>
</feature>
<dbReference type="GO" id="GO:0005085">
    <property type="term" value="F:guanyl-nucleotide exchange factor activity"/>
    <property type="evidence" value="ECO:0007669"/>
    <property type="project" value="InterPro"/>
</dbReference>
<dbReference type="InterPro" id="IPR001849">
    <property type="entry name" value="PH_domain"/>
</dbReference>
<dbReference type="InterPro" id="IPR011993">
    <property type="entry name" value="PH-like_dom_sf"/>
</dbReference>
<dbReference type="Gene3D" id="2.30.29.30">
    <property type="entry name" value="Pleckstrin-homology domain (PH domain)/Phosphotyrosine-binding domain (PTB)"/>
    <property type="match status" value="1"/>
</dbReference>
<evidence type="ECO:0000313" key="4">
    <source>
        <dbReference type="EMBL" id="NDV31054.1"/>
    </source>
</evidence>
<evidence type="ECO:0000256" key="1">
    <source>
        <dbReference type="SAM" id="MobiDB-lite"/>
    </source>
</evidence>
<dbReference type="SMART" id="SM00222">
    <property type="entry name" value="Sec7"/>
    <property type="match status" value="1"/>
</dbReference>
<dbReference type="PROSITE" id="PS50003">
    <property type="entry name" value="PH_DOMAIN"/>
    <property type="match status" value="1"/>
</dbReference>
<dbReference type="InterPro" id="IPR000904">
    <property type="entry name" value="Sec7_dom"/>
</dbReference>
<dbReference type="Pfam" id="PF01764">
    <property type="entry name" value="Lipase_3"/>
    <property type="match status" value="1"/>
</dbReference>
<dbReference type="SMART" id="SM00233">
    <property type="entry name" value="PH"/>
    <property type="match status" value="1"/>
</dbReference>